<gene>
    <name evidence="3" type="ORF">L873DRAFT_1585360</name>
</gene>
<dbReference type="Proteomes" id="UP000276215">
    <property type="component" value="Unassembled WGS sequence"/>
</dbReference>
<feature type="non-terminal residue" evidence="3">
    <location>
        <position position="261"/>
    </location>
</feature>
<dbReference type="GO" id="GO:0003677">
    <property type="term" value="F:DNA binding"/>
    <property type="evidence" value="ECO:0007669"/>
    <property type="project" value="InterPro"/>
</dbReference>
<keyword evidence="4" id="KW-1185">Reference proteome</keyword>
<proteinExistence type="predicted"/>
<dbReference type="InterPro" id="IPR002492">
    <property type="entry name" value="Transposase_Tc1-like"/>
</dbReference>
<name>A0A3N4KAE6_9PEZI</name>
<evidence type="ECO:0000313" key="3">
    <source>
        <dbReference type="EMBL" id="RPB02935.1"/>
    </source>
</evidence>
<evidence type="ECO:0008006" key="5">
    <source>
        <dbReference type="Google" id="ProtNLM"/>
    </source>
</evidence>
<evidence type="ECO:0000259" key="2">
    <source>
        <dbReference type="Pfam" id="PF13358"/>
    </source>
</evidence>
<dbReference type="Pfam" id="PF13358">
    <property type="entry name" value="DDE_3"/>
    <property type="match status" value="1"/>
</dbReference>
<evidence type="ECO:0000259" key="1">
    <source>
        <dbReference type="Pfam" id="PF01498"/>
    </source>
</evidence>
<organism evidence="3 4">
    <name type="scientific">Choiromyces venosus 120613-1</name>
    <dbReference type="NCBI Taxonomy" id="1336337"/>
    <lineage>
        <taxon>Eukaryota</taxon>
        <taxon>Fungi</taxon>
        <taxon>Dikarya</taxon>
        <taxon>Ascomycota</taxon>
        <taxon>Pezizomycotina</taxon>
        <taxon>Pezizomycetes</taxon>
        <taxon>Pezizales</taxon>
        <taxon>Tuberaceae</taxon>
        <taxon>Choiromyces</taxon>
    </lineage>
</organism>
<dbReference type="InterPro" id="IPR036397">
    <property type="entry name" value="RNaseH_sf"/>
</dbReference>
<dbReference type="AlphaFoldDB" id="A0A3N4KAE6"/>
<reference evidence="3 4" key="1">
    <citation type="journal article" date="2018" name="Nat. Ecol. Evol.">
        <title>Pezizomycetes genomes reveal the molecular basis of ectomycorrhizal truffle lifestyle.</title>
        <authorList>
            <person name="Murat C."/>
            <person name="Payen T."/>
            <person name="Noel B."/>
            <person name="Kuo A."/>
            <person name="Morin E."/>
            <person name="Chen J."/>
            <person name="Kohler A."/>
            <person name="Krizsan K."/>
            <person name="Balestrini R."/>
            <person name="Da Silva C."/>
            <person name="Montanini B."/>
            <person name="Hainaut M."/>
            <person name="Levati E."/>
            <person name="Barry K.W."/>
            <person name="Belfiori B."/>
            <person name="Cichocki N."/>
            <person name="Clum A."/>
            <person name="Dockter R.B."/>
            <person name="Fauchery L."/>
            <person name="Guy J."/>
            <person name="Iotti M."/>
            <person name="Le Tacon F."/>
            <person name="Lindquist E.A."/>
            <person name="Lipzen A."/>
            <person name="Malagnac F."/>
            <person name="Mello A."/>
            <person name="Molinier V."/>
            <person name="Miyauchi S."/>
            <person name="Poulain J."/>
            <person name="Riccioni C."/>
            <person name="Rubini A."/>
            <person name="Sitrit Y."/>
            <person name="Splivallo R."/>
            <person name="Traeger S."/>
            <person name="Wang M."/>
            <person name="Zifcakova L."/>
            <person name="Wipf D."/>
            <person name="Zambonelli A."/>
            <person name="Paolocci F."/>
            <person name="Nowrousian M."/>
            <person name="Ottonello S."/>
            <person name="Baldrian P."/>
            <person name="Spatafora J.W."/>
            <person name="Henrissat B."/>
            <person name="Nagy L.G."/>
            <person name="Aury J.M."/>
            <person name="Wincker P."/>
            <person name="Grigoriev I.V."/>
            <person name="Bonfante P."/>
            <person name="Martin F.M."/>
        </authorList>
    </citation>
    <scope>NUCLEOTIDE SEQUENCE [LARGE SCALE GENOMIC DNA]</scope>
    <source>
        <strain evidence="3 4">120613-1</strain>
    </source>
</reference>
<dbReference type="Gene3D" id="3.30.420.10">
    <property type="entry name" value="Ribonuclease H-like superfamily/Ribonuclease H"/>
    <property type="match status" value="1"/>
</dbReference>
<dbReference type="Pfam" id="PF01498">
    <property type="entry name" value="HTH_Tnp_Tc3_2"/>
    <property type="match status" value="1"/>
</dbReference>
<dbReference type="GO" id="GO:0015074">
    <property type="term" value="P:DNA integration"/>
    <property type="evidence" value="ECO:0007669"/>
    <property type="project" value="InterPro"/>
</dbReference>
<dbReference type="EMBL" id="ML120365">
    <property type="protein sequence ID" value="RPB02935.1"/>
    <property type="molecule type" value="Genomic_DNA"/>
</dbReference>
<feature type="domain" description="Transposase Tc1-like" evidence="1">
    <location>
        <begin position="2"/>
        <end position="44"/>
    </location>
</feature>
<evidence type="ECO:0000313" key="4">
    <source>
        <dbReference type="Proteomes" id="UP000276215"/>
    </source>
</evidence>
<accession>A0A3N4KAE6</accession>
<dbReference type="GO" id="GO:0006313">
    <property type="term" value="P:DNA transposition"/>
    <property type="evidence" value="ECO:0007669"/>
    <property type="project" value="InterPro"/>
</dbReference>
<feature type="non-terminal residue" evidence="3">
    <location>
        <position position="1"/>
    </location>
</feature>
<dbReference type="OrthoDB" id="5151590at2759"/>
<dbReference type="STRING" id="1336337.A0A3N4KAE6"/>
<protein>
    <recommendedName>
        <fullName evidence="5">Tc1-like transposase DDE domain-containing protein</fullName>
    </recommendedName>
</protein>
<sequence>NISSMTVRRRLQQKHLKKWLAQERVHLDEDLAQERFEWALAHRHWTREMWRRKAMWGDEVAVERGGGKRRKWIFRYPKEKWNKDYIKPAARRGERKISQMMTGCFYGQTHGLFLPVFPDPTSARGGVTGESIINVYDHYDFLGIWEDIRERVFFIIDNAKTHLLFRRWLRVQGITLLEIPAYSPDLNPIENVWSLVKDKLHKNYPELYLMKGPVDEVKKAIEEAITNCWELLDPKVFDTLAGSMVDRVEEIIKADGWYTKY</sequence>
<dbReference type="InterPro" id="IPR038717">
    <property type="entry name" value="Tc1-like_DDE_dom"/>
</dbReference>
<feature type="domain" description="Tc1-like transposase DDE" evidence="2">
    <location>
        <begin position="149"/>
        <end position="202"/>
    </location>
</feature>